<dbReference type="Gene3D" id="1.20.58.340">
    <property type="entry name" value="Magnesium transport protein CorA, transmembrane region"/>
    <property type="match status" value="1"/>
</dbReference>
<dbReference type="EMBL" id="JBFXLU010000529">
    <property type="protein sequence ID" value="KAL2824835.1"/>
    <property type="molecule type" value="Genomic_DNA"/>
</dbReference>
<name>A0ABR4IAS6_9EURO</name>
<evidence type="ECO:0000313" key="2">
    <source>
        <dbReference type="EMBL" id="KAL2824835.1"/>
    </source>
</evidence>
<organism evidence="2 3">
    <name type="scientific">Aspergillus pseudoustus</name>
    <dbReference type="NCBI Taxonomy" id="1810923"/>
    <lineage>
        <taxon>Eukaryota</taxon>
        <taxon>Fungi</taxon>
        <taxon>Dikarya</taxon>
        <taxon>Ascomycota</taxon>
        <taxon>Pezizomycotina</taxon>
        <taxon>Eurotiomycetes</taxon>
        <taxon>Eurotiomycetidae</taxon>
        <taxon>Eurotiales</taxon>
        <taxon>Aspergillaceae</taxon>
        <taxon>Aspergillus</taxon>
        <taxon>Aspergillus subgen. Nidulantes</taxon>
    </lineage>
</organism>
<evidence type="ECO:0000256" key="1">
    <source>
        <dbReference type="SAM" id="Phobius"/>
    </source>
</evidence>
<feature type="transmembrane region" description="Helical" evidence="1">
    <location>
        <begin position="366"/>
        <end position="391"/>
    </location>
</feature>
<proteinExistence type="predicted"/>
<protein>
    <recommendedName>
        <fullName evidence="4">Cora-like Mg2+ transporter protein-domain-containing protein</fullName>
    </recommendedName>
</protein>
<dbReference type="Proteomes" id="UP001610446">
    <property type="component" value="Unassembled WGS sequence"/>
</dbReference>
<comment type="caution">
    <text evidence="2">The sequence shown here is derived from an EMBL/GenBank/DDBJ whole genome shotgun (WGS) entry which is preliminary data.</text>
</comment>
<reference evidence="2 3" key="1">
    <citation type="submission" date="2024-07" db="EMBL/GenBank/DDBJ databases">
        <title>Section-level genome sequencing and comparative genomics of Aspergillus sections Usti and Cavernicolus.</title>
        <authorList>
            <consortium name="Lawrence Berkeley National Laboratory"/>
            <person name="Nybo J.L."/>
            <person name="Vesth T.C."/>
            <person name="Theobald S."/>
            <person name="Frisvad J.C."/>
            <person name="Larsen T.O."/>
            <person name="Kjaerboelling I."/>
            <person name="Rothschild-Mancinelli K."/>
            <person name="Lyhne E.K."/>
            <person name="Kogle M.E."/>
            <person name="Barry K."/>
            <person name="Clum A."/>
            <person name="Na H."/>
            <person name="Ledsgaard L."/>
            <person name="Lin J."/>
            <person name="Lipzen A."/>
            <person name="Kuo A."/>
            <person name="Riley R."/>
            <person name="Mondo S."/>
            <person name="Labutti K."/>
            <person name="Haridas S."/>
            <person name="Pangalinan J."/>
            <person name="Salamov A.A."/>
            <person name="Simmons B.A."/>
            <person name="Magnuson J.K."/>
            <person name="Chen J."/>
            <person name="Drula E."/>
            <person name="Henrissat B."/>
            <person name="Wiebenga A."/>
            <person name="Lubbers R.J."/>
            <person name="Gomes A.C."/>
            <person name="Makela M.R."/>
            <person name="Stajich J."/>
            <person name="Grigoriev I.V."/>
            <person name="Mortensen U.H."/>
            <person name="De Vries R.P."/>
            <person name="Baker S.E."/>
            <person name="Andersen M.R."/>
        </authorList>
    </citation>
    <scope>NUCLEOTIDE SEQUENCE [LARGE SCALE GENOMIC DNA]</scope>
    <source>
        <strain evidence="2 3">CBS 123904</strain>
    </source>
</reference>
<evidence type="ECO:0008006" key="4">
    <source>
        <dbReference type="Google" id="ProtNLM"/>
    </source>
</evidence>
<accession>A0ABR4IAS6</accession>
<keyword evidence="1" id="KW-1133">Transmembrane helix</keyword>
<evidence type="ECO:0000313" key="3">
    <source>
        <dbReference type="Proteomes" id="UP001610446"/>
    </source>
</evidence>
<keyword evidence="1" id="KW-0472">Membrane</keyword>
<feature type="transmembrane region" description="Helical" evidence="1">
    <location>
        <begin position="397"/>
        <end position="421"/>
    </location>
</feature>
<keyword evidence="3" id="KW-1185">Reference proteome</keyword>
<sequence length="439" mass="49034">MGAARHHNDVLQVNSAIFTGQTRAQWWSLDDARAPDGILDDTALRAKLKKLGSFWQGSGDGEEGGGGGSAKLDLIMFDGDPSAENVPLSIDSKTLLCLTRTAGLDEGMTNDFLSNRLPNFNIQVQYNEETDKPEFISVFFRCPRNGRCVMGIIQLELATRNCLAVLSTVVAQDMHDIWTQCIANTRPLKTHPLYLIAFIYEQRFQSWADWTGDLWNQVAEIETATNMIPPAWKREVAAPRLQSLSVSGSLLTELHATNVQLSYCDFVVASGLRLGGSCLDLVNQVELIREEELGFAPLPVRHRAALDTRVRYTLDQCRTLADKLSELRNRLGGQMEVSYNLIAQKNSMVNLAVAEQQARDSRTVKAIAILTLSCLPSTLVATLWTAGLFHLEGDRNWQIYLLVSSVLTLAVLVLWRIYVFVSEGRGRENKRQREYDLVC</sequence>
<keyword evidence="1" id="KW-0812">Transmembrane</keyword>
<gene>
    <name evidence="2" type="ORF">BJY01DRAFT_163623</name>
</gene>